<sequence>MEQGGSAEGGPESPQPQDGVGPQDREDSPASGGPPESKTSHAEVNGSPANAPRRLNGSPLRPLGGIIKMGRWKPMPIHYLTDAPEATVADMLLDVYHMVTLRILLQSFARLEELPSEQWTHATVRNALKELLRETNQSALAKECPLSQSVISAMVSGSFYTNVSTARCQEFGRWFRRFKRSKVERNLDLSLHNHRSSLLPPPSLMSSLPGPVQSGLGGSQTAAQPHGLPHAPGQNHPSPPLHSQAPPLLGHGGLLPPQLVRQQLAMAHLINQQLAVSRLLAHQHPQGVSQQFLHHPPITRTCKLSGGGAESGLSCSGAEVSSDIYQQVRNELKRASVSQAVFARVAFNRTQGLLSEILRKEEDPRSASQSLLVNLKAMQNFLNLPETERDRIYQEERERSTSTNHCPPHISSSNRQMKCSVPPPELQLKLSSLTNISSDVYEEIQQEMKRAKVSQALFAKVAANKSQGWLCELLRWKESPSPDNRTLWENLCTIRRFLALPQAERDQVYEEESRQQHSERLHAVLHLPEPQVSPSLRPRGKARSRTRISLEALGILQSFIGDVGLYPDQEAIHTLSAQLDLPKHTILKFFQNQRYNVKHHSQTKEAPPGDGSLDSEGGVCPAEGAGEGWSENGGDDLLRTEGEVEMEEGDDGKTSGKTFAAETGVFGGTSPAESTRIGSNRAH</sequence>
<dbReference type="SMART" id="SM00389">
    <property type="entry name" value="HOX"/>
    <property type="match status" value="1"/>
</dbReference>
<dbReference type="Bgee" id="ENSORLG00000027551">
    <property type="expression patterns" value="Expressed in muscle tissue and 7 other cell types or tissues"/>
</dbReference>
<keyword evidence="4" id="KW-0678">Repressor</keyword>
<reference evidence="23 24" key="1">
    <citation type="journal article" date="2007" name="Nature">
        <title>The medaka draft genome and insights into vertebrate genome evolution.</title>
        <authorList>
            <person name="Kasahara M."/>
            <person name="Naruse K."/>
            <person name="Sasaki S."/>
            <person name="Nakatani Y."/>
            <person name="Qu W."/>
            <person name="Ahsan B."/>
            <person name="Yamada T."/>
            <person name="Nagayasu Y."/>
            <person name="Doi K."/>
            <person name="Kasai Y."/>
            <person name="Jindo T."/>
            <person name="Kobayashi D."/>
            <person name="Shimada A."/>
            <person name="Toyoda A."/>
            <person name="Kuroki Y."/>
            <person name="Fujiyama A."/>
            <person name="Sasaki T."/>
            <person name="Shimizu A."/>
            <person name="Asakawa S."/>
            <person name="Shimizu N."/>
            <person name="Hashimoto S."/>
            <person name="Yang J."/>
            <person name="Lee Y."/>
            <person name="Matsushima K."/>
            <person name="Sugano S."/>
            <person name="Sakaizumi M."/>
            <person name="Narita T."/>
            <person name="Ohishi K."/>
            <person name="Haga S."/>
            <person name="Ohta F."/>
            <person name="Nomoto H."/>
            <person name="Nogata K."/>
            <person name="Morishita T."/>
            <person name="Endo T."/>
            <person name="Shin-I T."/>
            <person name="Takeda H."/>
            <person name="Morishita S."/>
            <person name="Kohara Y."/>
        </authorList>
    </citation>
    <scope>NUCLEOTIDE SEQUENCE [LARGE SCALE GENOMIC DNA]</scope>
    <source>
        <strain evidence="23 24">Hd-rR</strain>
    </source>
</reference>
<dbReference type="GO" id="GO:0006357">
    <property type="term" value="P:regulation of transcription by RNA polymerase II"/>
    <property type="evidence" value="ECO:0000318"/>
    <property type="project" value="GO_Central"/>
</dbReference>
<dbReference type="Pfam" id="PF16557">
    <property type="entry name" value="CUTL"/>
    <property type="match status" value="1"/>
</dbReference>
<dbReference type="SMART" id="SM01109">
    <property type="entry name" value="CUT"/>
    <property type="match status" value="2"/>
</dbReference>
<feature type="domain" description="CUT" evidence="20">
    <location>
        <begin position="310"/>
        <end position="397"/>
    </location>
</feature>
<dbReference type="Gene3D" id="1.10.10.60">
    <property type="entry name" value="Homeodomain-like"/>
    <property type="match status" value="1"/>
</dbReference>
<dbReference type="SUPFAM" id="SSF46689">
    <property type="entry name" value="Homeodomain-like"/>
    <property type="match status" value="1"/>
</dbReference>
<organism evidence="23 24">
    <name type="scientific">Oryzias latipes</name>
    <name type="common">Japanese rice fish</name>
    <name type="synonym">Japanese killifish</name>
    <dbReference type="NCBI Taxonomy" id="8090"/>
    <lineage>
        <taxon>Eukaryota</taxon>
        <taxon>Metazoa</taxon>
        <taxon>Chordata</taxon>
        <taxon>Craniata</taxon>
        <taxon>Vertebrata</taxon>
        <taxon>Euteleostomi</taxon>
        <taxon>Actinopterygii</taxon>
        <taxon>Neopterygii</taxon>
        <taxon>Teleostei</taxon>
        <taxon>Neoteleostei</taxon>
        <taxon>Acanthomorphata</taxon>
        <taxon>Ovalentaria</taxon>
        <taxon>Atherinomorphae</taxon>
        <taxon>Beloniformes</taxon>
        <taxon>Adrianichthyidae</taxon>
        <taxon>Oryziinae</taxon>
        <taxon>Oryzias</taxon>
    </lineage>
</organism>
<keyword evidence="24" id="KW-1185">Reference proteome</keyword>
<evidence type="ECO:0000256" key="4">
    <source>
        <dbReference type="ARBA" id="ARBA00022491"/>
    </source>
</evidence>
<evidence type="ECO:0000256" key="11">
    <source>
        <dbReference type="ARBA" id="ARBA00023125"/>
    </source>
</evidence>
<dbReference type="PROSITE" id="PS51983">
    <property type="entry name" value="CUTL"/>
    <property type="match status" value="1"/>
</dbReference>
<feature type="domain" description="CMP" evidence="21">
    <location>
        <begin position="5"/>
        <end position="107"/>
    </location>
</feature>
<evidence type="ECO:0000259" key="20">
    <source>
        <dbReference type="PROSITE" id="PS51042"/>
    </source>
</evidence>
<protein>
    <recommendedName>
        <fullName evidence="17">DNA-binding protein SATB</fullName>
    </recommendedName>
    <alternativeName>
        <fullName evidence="17">Special AT-rich sequence-binding protein</fullName>
    </alternativeName>
</protein>
<dbReference type="InParanoid" id="A0A3B3H5Q9"/>
<dbReference type="AlphaFoldDB" id="A0A3B3H5Q9"/>
<dbReference type="InterPro" id="IPR032355">
    <property type="entry name" value="CUTL"/>
</dbReference>
<dbReference type="PROSITE" id="PS51042">
    <property type="entry name" value="CUT"/>
    <property type="match status" value="2"/>
</dbReference>
<dbReference type="InterPro" id="IPR038216">
    <property type="entry name" value="SATB_CUTL_sf"/>
</dbReference>
<dbReference type="CDD" id="cd00086">
    <property type="entry name" value="homeodomain"/>
    <property type="match status" value="1"/>
</dbReference>
<keyword evidence="5" id="KW-1017">Isopeptide bond</keyword>
<evidence type="ECO:0000256" key="17">
    <source>
        <dbReference type="RuleBase" id="RU361129"/>
    </source>
</evidence>
<dbReference type="Proteomes" id="UP000001038">
    <property type="component" value="Chromosome 2"/>
</dbReference>
<evidence type="ECO:0000256" key="16">
    <source>
        <dbReference type="RuleBase" id="RU000682"/>
    </source>
</evidence>
<evidence type="ECO:0000256" key="3">
    <source>
        <dbReference type="ARBA" id="ARBA00022447"/>
    </source>
</evidence>
<evidence type="ECO:0000259" key="19">
    <source>
        <dbReference type="PROSITE" id="PS50071"/>
    </source>
</evidence>
<gene>
    <name evidence="23" type="primary">SATB2</name>
</gene>
<evidence type="ECO:0000256" key="7">
    <source>
        <dbReference type="ARBA" id="ARBA00022737"/>
    </source>
</evidence>
<dbReference type="FunFam" id="1.10.260.40:FF:000003">
    <property type="entry name" value="DNA-binding protein SATB"/>
    <property type="match status" value="2"/>
</dbReference>
<dbReference type="FunFam" id="1.10.260.70:FF:000001">
    <property type="entry name" value="DNA-binding protein SATB"/>
    <property type="match status" value="1"/>
</dbReference>
<keyword evidence="7" id="KW-0677">Repeat</keyword>
<dbReference type="GO" id="GO:0000978">
    <property type="term" value="F:RNA polymerase II cis-regulatory region sequence-specific DNA binding"/>
    <property type="evidence" value="ECO:0000318"/>
    <property type="project" value="GO_Central"/>
</dbReference>
<evidence type="ECO:0000256" key="5">
    <source>
        <dbReference type="ARBA" id="ARBA00022499"/>
    </source>
</evidence>
<feature type="domain" description="CUT" evidence="20">
    <location>
        <begin position="426"/>
        <end position="513"/>
    </location>
</feature>
<dbReference type="Pfam" id="PF02376">
    <property type="entry name" value="CUT"/>
    <property type="match status" value="2"/>
</dbReference>
<dbReference type="InterPro" id="IPR038224">
    <property type="entry name" value="SATB_ULD_sf"/>
</dbReference>
<feature type="DNA-binding region" description="Homeobox" evidence="15">
    <location>
        <begin position="541"/>
        <end position="601"/>
    </location>
</feature>
<dbReference type="FunFam" id="1.10.10.60:FF:000070">
    <property type="entry name" value="DNA-binding protein SATB"/>
    <property type="match status" value="1"/>
</dbReference>
<keyword evidence="3" id="KW-0160">Chromosomal rearrangement</keyword>
<dbReference type="InterPro" id="IPR039673">
    <property type="entry name" value="SATB1/SATB2"/>
</dbReference>
<keyword evidence="9" id="KW-0156">Chromatin regulator</keyword>
<feature type="region of interest" description="Disordered" evidence="18">
    <location>
        <begin position="194"/>
        <end position="253"/>
    </location>
</feature>
<evidence type="ECO:0000313" key="23">
    <source>
        <dbReference type="Ensembl" id="ENSORLP00000026543.1"/>
    </source>
</evidence>
<dbReference type="InterPro" id="IPR003350">
    <property type="entry name" value="CUT_dom"/>
</dbReference>
<dbReference type="Pfam" id="PF16534">
    <property type="entry name" value="ULD"/>
    <property type="match status" value="1"/>
</dbReference>
<evidence type="ECO:0000256" key="13">
    <source>
        <dbReference type="ARBA" id="ARBA00023163"/>
    </source>
</evidence>
<keyword evidence="6" id="KW-0597">Phosphoprotein</keyword>
<evidence type="ECO:0000256" key="1">
    <source>
        <dbReference type="ARBA" id="ARBA00004123"/>
    </source>
</evidence>
<evidence type="ECO:0000256" key="6">
    <source>
        <dbReference type="ARBA" id="ARBA00022553"/>
    </source>
</evidence>
<feature type="domain" description="Homeobox" evidence="19">
    <location>
        <begin position="539"/>
        <end position="600"/>
    </location>
</feature>
<evidence type="ECO:0000313" key="24">
    <source>
        <dbReference type="Proteomes" id="UP000001038"/>
    </source>
</evidence>
<keyword evidence="13 17" id="KW-0804">Transcription</keyword>
<evidence type="ECO:0000256" key="12">
    <source>
        <dbReference type="ARBA" id="ARBA00023155"/>
    </source>
</evidence>
<proteinExistence type="inferred from homology"/>
<evidence type="ECO:0000256" key="18">
    <source>
        <dbReference type="SAM" id="MobiDB-lite"/>
    </source>
</evidence>
<dbReference type="GO" id="GO:0000981">
    <property type="term" value="F:DNA-binding transcription factor activity, RNA polymerase II-specific"/>
    <property type="evidence" value="ECO:0000318"/>
    <property type="project" value="GO_Central"/>
</dbReference>
<feature type="region of interest" description="Disordered" evidence="18">
    <location>
        <begin position="1"/>
        <end position="60"/>
    </location>
</feature>
<keyword evidence="8" id="KW-0832">Ubl conjugation</keyword>
<keyword evidence="12 15" id="KW-0371">Homeobox</keyword>
<evidence type="ECO:0000256" key="14">
    <source>
        <dbReference type="ARBA" id="ARBA00023242"/>
    </source>
</evidence>
<feature type="region of interest" description="Disordered" evidence="18">
    <location>
        <begin position="396"/>
        <end position="421"/>
    </location>
</feature>
<evidence type="ECO:0000259" key="22">
    <source>
        <dbReference type="PROSITE" id="PS51983"/>
    </source>
</evidence>
<reference evidence="23" key="3">
    <citation type="submission" date="2025-09" db="UniProtKB">
        <authorList>
            <consortium name="Ensembl"/>
        </authorList>
    </citation>
    <scope>IDENTIFICATION</scope>
    <source>
        <strain evidence="23">Hd-rR</strain>
    </source>
</reference>
<comment type="similarity">
    <text evidence="2 17">Belongs to the CUT homeobox family.</text>
</comment>
<name>A0A3B3H5Q9_ORYLA</name>
<feature type="region of interest" description="Disordered" evidence="18">
    <location>
        <begin position="598"/>
        <end position="683"/>
    </location>
</feature>
<evidence type="ECO:0000256" key="8">
    <source>
        <dbReference type="ARBA" id="ARBA00022843"/>
    </source>
</evidence>
<dbReference type="PANTHER" id="PTHR15116:SF15">
    <property type="entry name" value="DNA-BINDING PROTEIN SATB2"/>
    <property type="match status" value="1"/>
</dbReference>
<dbReference type="Ensembl" id="ENSORLT00000028698.1">
    <property type="protein sequence ID" value="ENSORLP00000026543.1"/>
    <property type="gene ID" value="ENSORLG00000027551.1"/>
</dbReference>
<keyword evidence="14 15" id="KW-0539">Nucleus</keyword>
<evidence type="ECO:0000256" key="15">
    <source>
        <dbReference type="PROSITE-ProRule" id="PRU00108"/>
    </source>
</evidence>
<feature type="compositionally biased region" description="Polar residues" evidence="18">
    <location>
        <begin position="671"/>
        <end position="683"/>
    </location>
</feature>
<dbReference type="Gene3D" id="1.10.260.40">
    <property type="entry name" value="lambda repressor-like DNA-binding domains"/>
    <property type="match status" value="2"/>
</dbReference>
<dbReference type="InterPro" id="IPR032392">
    <property type="entry name" value="ULD"/>
</dbReference>
<evidence type="ECO:0000256" key="9">
    <source>
        <dbReference type="ARBA" id="ARBA00022853"/>
    </source>
</evidence>
<evidence type="ECO:0000259" key="21">
    <source>
        <dbReference type="PROSITE" id="PS51982"/>
    </source>
</evidence>
<comment type="subcellular location">
    <subcellularLocation>
        <location evidence="1 15 16">Nucleus</location>
    </subcellularLocation>
</comment>
<feature type="domain" description="CUTL" evidence="22">
    <location>
        <begin position="110"/>
        <end position="183"/>
    </location>
</feature>
<dbReference type="InterPro" id="IPR009057">
    <property type="entry name" value="Homeodomain-like_sf"/>
</dbReference>
<keyword evidence="10 17" id="KW-0805">Transcription regulation</keyword>
<feature type="compositionally biased region" description="Polar residues" evidence="18">
    <location>
        <begin position="401"/>
        <end position="417"/>
    </location>
</feature>
<dbReference type="STRING" id="8090.ENSORLP00000026543"/>
<dbReference type="PROSITE" id="PS50071">
    <property type="entry name" value="HOMEOBOX_2"/>
    <property type="match status" value="1"/>
</dbReference>
<dbReference type="Gene3D" id="1.10.260.70">
    <property type="entry name" value="SATB, CULT domain"/>
    <property type="match status" value="1"/>
</dbReference>
<dbReference type="Gene3D" id="3.10.20.710">
    <property type="entry name" value="SATB, ubiquitin-like oligomerisation domain"/>
    <property type="match status" value="1"/>
</dbReference>
<evidence type="ECO:0000256" key="10">
    <source>
        <dbReference type="ARBA" id="ARBA00023015"/>
    </source>
</evidence>
<dbReference type="GO" id="GO:0031981">
    <property type="term" value="C:nuclear lumen"/>
    <property type="evidence" value="ECO:0007669"/>
    <property type="project" value="UniProtKB-ARBA"/>
</dbReference>
<dbReference type="Pfam" id="PF00046">
    <property type="entry name" value="Homeodomain"/>
    <property type="match status" value="1"/>
</dbReference>
<dbReference type="GO" id="GO:0006338">
    <property type="term" value="P:chromatin remodeling"/>
    <property type="evidence" value="ECO:0000318"/>
    <property type="project" value="GO_Central"/>
</dbReference>
<dbReference type="SUPFAM" id="SSF47413">
    <property type="entry name" value="lambda repressor-like DNA-binding domains"/>
    <property type="match status" value="2"/>
</dbReference>
<accession>A0A3B3H5Q9</accession>
<dbReference type="InterPro" id="IPR010982">
    <property type="entry name" value="Lambda_DNA-bd_dom_sf"/>
</dbReference>
<dbReference type="GeneTree" id="ENSGT00390000008096"/>
<evidence type="ECO:0000256" key="2">
    <source>
        <dbReference type="ARBA" id="ARBA00008190"/>
    </source>
</evidence>
<keyword evidence="11 15" id="KW-0238">DNA-binding</keyword>
<reference evidence="23" key="2">
    <citation type="submission" date="2025-08" db="UniProtKB">
        <authorList>
            <consortium name="Ensembl"/>
        </authorList>
    </citation>
    <scope>IDENTIFICATION</scope>
    <source>
        <strain evidence="23">Hd-rR</strain>
    </source>
</reference>
<dbReference type="PROSITE" id="PS51982">
    <property type="entry name" value="CMP"/>
    <property type="match status" value="1"/>
</dbReference>
<dbReference type="InterPro" id="IPR001356">
    <property type="entry name" value="HD"/>
</dbReference>
<dbReference type="PANTHER" id="PTHR15116">
    <property type="entry name" value="DNA-BINDING PROTEIN SATB FAMILY MEMBER"/>
    <property type="match status" value="1"/>
</dbReference>